<evidence type="ECO:0000313" key="13">
    <source>
        <dbReference type="EMBL" id="OAM88729.1"/>
    </source>
</evidence>
<evidence type="ECO:0000256" key="6">
    <source>
        <dbReference type="ARBA" id="ARBA00022729"/>
    </source>
</evidence>
<dbReference type="EMBL" id="LRRQ01000125">
    <property type="protein sequence ID" value="OAM88729.1"/>
    <property type="molecule type" value="Genomic_DNA"/>
</dbReference>
<evidence type="ECO:0000256" key="8">
    <source>
        <dbReference type="ARBA" id="ARBA00023065"/>
    </source>
</evidence>
<evidence type="ECO:0000313" key="14">
    <source>
        <dbReference type="Proteomes" id="UP000078486"/>
    </source>
</evidence>
<feature type="domain" description="TonB-dependent receptor plug" evidence="12">
    <location>
        <begin position="81"/>
        <end position="170"/>
    </location>
</feature>
<dbReference type="PANTHER" id="PTHR32552:SF68">
    <property type="entry name" value="FERRICHROME OUTER MEMBRANE TRANSPORTER_PHAGE RECEPTOR"/>
    <property type="match status" value="1"/>
</dbReference>
<evidence type="ECO:0000259" key="12">
    <source>
        <dbReference type="Pfam" id="PF07715"/>
    </source>
</evidence>
<dbReference type="AlphaFoldDB" id="A0A178IHW9"/>
<evidence type="ECO:0000256" key="5">
    <source>
        <dbReference type="ARBA" id="ARBA00022692"/>
    </source>
</evidence>
<keyword evidence="2 11" id="KW-0813">Transport</keyword>
<evidence type="ECO:0000256" key="7">
    <source>
        <dbReference type="ARBA" id="ARBA00023004"/>
    </source>
</evidence>
<keyword evidence="5 11" id="KW-0812">Transmembrane</keyword>
<comment type="caution">
    <text evidence="13">The sequence shown here is derived from an EMBL/GenBank/DDBJ whole genome shotgun (WGS) entry which is preliminary data.</text>
</comment>
<dbReference type="Gene3D" id="2.170.130.10">
    <property type="entry name" value="TonB-dependent receptor, plug domain"/>
    <property type="match status" value="1"/>
</dbReference>
<name>A0A178IHW9_9BACT</name>
<dbReference type="SUPFAM" id="SSF56935">
    <property type="entry name" value="Porins"/>
    <property type="match status" value="1"/>
</dbReference>
<gene>
    <name evidence="13" type="ORF">AW736_16015</name>
</gene>
<dbReference type="Gene3D" id="2.40.170.20">
    <property type="entry name" value="TonB-dependent receptor, beta-barrel domain"/>
    <property type="match status" value="1"/>
</dbReference>
<dbReference type="RefSeq" id="WP_334319461.1">
    <property type="nucleotide sequence ID" value="NZ_CP109796.1"/>
</dbReference>
<proteinExistence type="inferred from homology"/>
<comment type="similarity">
    <text evidence="11">Belongs to the TonB-dependent receptor family.</text>
</comment>
<sequence>MKSLALFPYHAFASPRRYVAIALFCQLMLSAQQTQPPSVRPALAPDNDEVVVMSEFSVSSTKDKNYVASESITGTRVAAKIRDLPFVVNAVTSEFLLDFAAFDMDAQLGWVANISPTDINGSLILRGFASTPYVDGFRRLGPLDLVDTDRIEIIKGPAASIYGQTLPGGVVNYTSKRPETKRRQRISFAVGNESQFRADLSSTGPVGTSTKFYYLVNLATQRRHYEQDWASQKRHTISAQLMYKPDAKTSLYMKVSGQKSRNNDRQSIPWLKTSTAGFYTDNGGKLGLNADGTPLKYTYPTLSYDAATGAYATATATANLPLKEVVVKYNAAPDDLKKYYDYLENPAAWSAPLALSTALSTTNS</sequence>
<evidence type="ECO:0000256" key="9">
    <source>
        <dbReference type="ARBA" id="ARBA00023136"/>
    </source>
</evidence>
<dbReference type="STRING" id="1184151.AW736_16015"/>
<dbReference type="Pfam" id="PF07715">
    <property type="entry name" value="Plug"/>
    <property type="match status" value="1"/>
</dbReference>
<dbReference type="InterPro" id="IPR036942">
    <property type="entry name" value="Beta-barrel_TonB_sf"/>
</dbReference>
<keyword evidence="6" id="KW-0732">Signal</keyword>
<dbReference type="PANTHER" id="PTHR32552">
    <property type="entry name" value="FERRICHROME IRON RECEPTOR-RELATED"/>
    <property type="match status" value="1"/>
</dbReference>
<evidence type="ECO:0000256" key="2">
    <source>
        <dbReference type="ARBA" id="ARBA00022448"/>
    </source>
</evidence>
<dbReference type="GO" id="GO:0015344">
    <property type="term" value="F:siderophore uptake transmembrane transporter activity"/>
    <property type="evidence" value="ECO:0007669"/>
    <property type="project" value="TreeGrafter"/>
</dbReference>
<keyword evidence="10 11" id="KW-0998">Cell outer membrane</keyword>
<keyword evidence="4" id="KW-0410">Iron transport</keyword>
<keyword evidence="3 11" id="KW-1134">Transmembrane beta strand</keyword>
<dbReference type="InterPro" id="IPR037066">
    <property type="entry name" value="Plug_dom_sf"/>
</dbReference>
<organism evidence="13 14">
    <name type="scientific">Termitidicoccus mucosus</name>
    <dbReference type="NCBI Taxonomy" id="1184151"/>
    <lineage>
        <taxon>Bacteria</taxon>
        <taxon>Pseudomonadati</taxon>
        <taxon>Verrucomicrobiota</taxon>
        <taxon>Opitutia</taxon>
        <taxon>Opitutales</taxon>
        <taxon>Opitutaceae</taxon>
        <taxon>Termitidicoccus</taxon>
    </lineage>
</organism>
<evidence type="ECO:0000256" key="1">
    <source>
        <dbReference type="ARBA" id="ARBA00004571"/>
    </source>
</evidence>
<keyword evidence="7" id="KW-0408">Iron</keyword>
<dbReference type="InterPro" id="IPR012910">
    <property type="entry name" value="Plug_dom"/>
</dbReference>
<dbReference type="PROSITE" id="PS52016">
    <property type="entry name" value="TONB_DEPENDENT_REC_3"/>
    <property type="match status" value="1"/>
</dbReference>
<evidence type="ECO:0000256" key="3">
    <source>
        <dbReference type="ARBA" id="ARBA00022452"/>
    </source>
</evidence>
<dbReference type="Proteomes" id="UP000078486">
    <property type="component" value="Unassembled WGS sequence"/>
</dbReference>
<evidence type="ECO:0000256" key="11">
    <source>
        <dbReference type="PROSITE-ProRule" id="PRU01360"/>
    </source>
</evidence>
<dbReference type="InterPro" id="IPR039426">
    <property type="entry name" value="TonB-dep_rcpt-like"/>
</dbReference>
<evidence type="ECO:0000256" key="4">
    <source>
        <dbReference type="ARBA" id="ARBA00022496"/>
    </source>
</evidence>
<accession>A0A178IHW9</accession>
<reference evidence="13 14" key="1">
    <citation type="submission" date="2016-01" db="EMBL/GenBank/DDBJ databases">
        <title>High potential of lignocellulose degradation of a new Verrucomicrobia species.</title>
        <authorList>
            <person name="Wang Y."/>
            <person name="Shi Y."/>
            <person name="Qiu Z."/>
            <person name="Liu S."/>
            <person name="Yang H."/>
        </authorList>
    </citation>
    <scope>NUCLEOTIDE SEQUENCE [LARGE SCALE GENOMIC DNA]</scope>
    <source>
        <strain evidence="13 14">TSB47</strain>
    </source>
</reference>
<keyword evidence="9 11" id="KW-0472">Membrane</keyword>
<evidence type="ECO:0000256" key="10">
    <source>
        <dbReference type="ARBA" id="ARBA00023237"/>
    </source>
</evidence>
<keyword evidence="8" id="KW-0406">Ion transport</keyword>
<dbReference type="GO" id="GO:0009279">
    <property type="term" value="C:cell outer membrane"/>
    <property type="evidence" value="ECO:0007669"/>
    <property type="project" value="UniProtKB-SubCell"/>
</dbReference>
<protein>
    <recommendedName>
        <fullName evidence="12">TonB-dependent receptor plug domain-containing protein</fullName>
    </recommendedName>
</protein>
<comment type="subcellular location">
    <subcellularLocation>
        <location evidence="1 11">Cell outer membrane</location>
        <topology evidence="1 11">Multi-pass membrane protein</topology>
    </subcellularLocation>
</comment>
<keyword evidence="14" id="KW-1185">Reference proteome</keyword>